<gene>
    <name evidence="1" type="ORF">TPR58_06555</name>
</gene>
<protein>
    <recommendedName>
        <fullName evidence="3">RNA polymerase alpha subunit C-terminal domain-containing protein</fullName>
    </recommendedName>
</protein>
<dbReference type="Proteomes" id="UP001427805">
    <property type="component" value="Unassembled WGS sequence"/>
</dbReference>
<accession>A0ABV0B5D8</accession>
<dbReference type="EMBL" id="JBDIZK010000003">
    <property type="protein sequence ID" value="MEN3746819.1"/>
    <property type="molecule type" value="Genomic_DNA"/>
</dbReference>
<evidence type="ECO:0000313" key="2">
    <source>
        <dbReference type="Proteomes" id="UP001427805"/>
    </source>
</evidence>
<comment type="caution">
    <text evidence="1">The sequence shown here is derived from an EMBL/GenBank/DDBJ whole genome shotgun (WGS) entry which is preliminary data.</text>
</comment>
<dbReference type="RefSeq" id="WP_346245816.1">
    <property type="nucleotide sequence ID" value="NZ_JBDIZK010000003.1"/>
</dbReference>
<evidence type="ECO:0008006" key="3">
    <source>
        <dbReference type="Google" id="ProtNLM"/>
    </source>
</evidence>
<keyword evidence="2" id="KW-1185">Reference proteome</keyword>
<organism evidence="1 2">
    <name type="scientific">Sphingomonas rustica</name>
    <dbReference type="NCBI Taxonomy" id="3103142"/>
    <lineage>
        <taxon>Bacteria</taxon>
        <taxon>Pseudomonadati</taxon>
        <taxon>Pseudomonadota</taxon>
        <taxon>Alphaproteobacteria</taxon>
        <taxon>Sphingomonadales</taxon>
        <taxon>Sphingomonadaceae</taxon>
        <taxon>Sphingomonas</taxon>
    </lineage>
</organism>
<sequence>MSNKLEQANRDLQAARDLRSGGMTYREIRRRLGLTVSQLGRIRRALKRERAGLTRLRSTEGASSRDLPISRSTLPSGLRSLLGAAGIRTLGDLADRFDERGIAGLNVIAGVGPHRARLMTDLLARYDLWPGSADLRAEVERLFPEFAELVPGSGPADRDAHDED</sequence>
<name>A0ABV0B5D8_9SPHN</name>
<reference evidence="1 2" key="1">
    <citation type="submission" date="2024-05" db="EMBL/GenBank/DDBJ databases">
        <title>Sphingomonas sp. HF-S3 16S ribosomal RNA gene Genome sequencing and assembly.</title>
        <authorList>
            <person name="Lee H."/>
        </authorList>
    </citation>
    <scope>NUCLEOTIDE SEQUENCE [LARGE SCALE GENOMIC DNA]</scope>
    <source>
        <strain evidence="1 2">HF-S3</strain>
    </source>
</reference>
<proteinExistence type="predicted"/>
<evidence type="ECO:0000313" key="1">
    <source>
        <dbReference type="EMBL" id="MEN3746819.1"/>
    </source>
</evidence>